<name>A0ABR1XL42_9PEZI</name>
<feature type="coiled-coil region" evidence="1">
    <location>
        <begin position="180"/>
        <end position="214"/>
    </location>
</feature>
<evidence type="ECO:0000313" key="5">
    <source>
        <dbReference type="Proteomes" id="UP001456524"/>
    </source>
</evidence>
<feature type="transmembrane region" description="Helical" evidence="3">
    <location>
        <begin position="259"/>
        <end position="280"/>
    </location>
</feature>
<keyword evidence="1" id="KW-0175">Coiled coil</keyword>
<organism evidence="4 5">
    <name type="scientific">Phyllosticta citrichinensis</name>
    <dbReference type="NCBI Taxonomy" id="1130410"/>
    <lineage>
        <taxon>Eukaryota</taxon>
        <taxon>Fungi</taxon>
        <taxon>Dikarya</taxon>
        <taxon>Ascomycota</taxon>
        <taxon>Pezizomycotina</taxon>
        <taxon>Dothideomycetes</taxon>
        <taxon>Dothideomycetes incertae sedis</taxon>
        <taxon>Botryosphaeriales</taxon>
        <taxon>Phyllostictaceae</taxon>
        <taxon>Phyllosticta</taxon>
    </lineage>
</organism>
<feature type="region of interest" description="Disordered" evidence="2">
    <location>
        <begin position="218"/>
        <end position="252"/>
    </location>
</feature>
<dbReference type="EMBL" id="JBBWUH010000008">
    <property type="protein sequence ID" value="KAK8159392.1"/>
    <property type="molecule type" value="Genomic_DNA"/>
</dbReference>
<proteinExistence type="predicted"/>
<evidence type="ECO:0000256" key="1">
    <source>
        <dbReference type="SAM" id="Coils"/>
    </source>
</evidence>
<keyword evidence="3" id="KW-0472">Membrane</keyword>
<evidence type="ECO:0000256" key="2">
    <source>
        <dbReference type="SAM" id="MobiDB-lite"/>
    </source>
</evidence>
<keyword evidence="5" id="KW-1185">Reference proteome</keyword>
<evidence type="ECO:0000256" key="3">
    <source>
        <dbReference type="SAM" id="Phobius"/>
    </source>
</evidence>
<feature type="compositionally biased region" description="Polar residues" evidence="2">
    <location>
        <begin position="99"/>
        <end position="112"/>
    </location>
</feature>
<feature type="region of interest" description="Disordered" evidence="2">
    <location>
        <begin position="1"/>
        <end position="61"/>
    </location>
</feature>
<comment type="caution">
    <text evidence="4">The sequence shown here is derived from an EMBL/GenBank/DDBJ whole genome shotgun (WGS) entry which is preliminary data.</text>
</comment>
<protein>
    <submittedName>
        <fullName evidence="4">Uncharacterized protein</fullName>
    </submittedName>
</protein>
<evidence type="ECO:0000313" key="4">
    <source>
        <dbReference type="EMBL" id="KAK8159392.1"/>
    </source>
</evidence>
<keyword evidence="3" id="KW-0812">Transmembrane</keyword>
<dbReference type="Proteomes" id="UP001456524">
    <property type="component" value="Unassembled WGS sequence"/>
</dbReference>
<gene>
    <name evidence="4" type="ORF">IWX90DRAFT_299608</name>
</gene>
<sequence>MEMEYIYEQSGEPPRSPPPPYYSSLSRRPSRPRSPRRNPAVAVYIPSGAPPRYSCKMSPTIDDGEYRRISINSEATLSEEADLSAPRAARLDKLDEFGTSATRSSSQDSTATVYYDARSSLSESDTEDEPATQHGGGGSPDFPTLSVTVKRYEMLLSAHRSIVECYRLVNDKLESEVLRTRELEVHARRLRLELEEKDRQIAAREARVEALEGRLGVEKEPKSAKKERNNLKGEANGAENESTAGRRETLTTEGPRRNLSAYVGVGVSFVLWVVMIRYLCTVEVLRASPR</sequence>
<reference evidence="4 5" key="1">
    <citation type="journal article" date="2022" name="G3 (Bethesda)">
        <title>Enemy or ally: a genomic approach to elucidate the lifestyle of Phyllosticta citrichinaensis.</title>
        <authorList>
            <person name="Buijs V.A."/>
            <person name="Groenewald J.Z."/>
            <person name="Haridas S."/>
            <person name="LaButti K.M."/>
            <person name="Lipzen A."/>
            <person name="Martin F.M."/>
            <person name="Barry K."/>
            <person name="Grigoriev I.V."/>
            <person name="Crous P.W."/>
            <person name="Seidl M.F."/>
        </authorList>
    </citation>
    <scope>NUCLEOTIDE SEQUENCE [LARGE SCALE GENOMIC DNA]</scope>
    <source>
        <strain evidence="4 5">CBS 129764</strain>
    </source>
</reference>
<accession>A0ABR1XL42</accession>
<keyword evidence="3" id="KW-1133">Transmembrane helix</keyword>
<feature type="region of interest" description="Disordered" evidence="2">
    <location>
        <begin position="98"/>
        <end position="143"/>
    </location>
</feature>
<feature type="compositionally biased region" description="Basic and acidic residues" evidence="2">
    <location>
        <begin position="218"/>
        <end position="231"/>
    </location>
</feature>